<dbReference type="RefSeq" id="XP_452618.1">
    <property type="nucleotide sequence ID" value="XM_452618.1"/>
</dbReference>
<evidence type="ECO:0000256" key="3">
    <source>
        <dbReference type="ARBA" id="ARBA00022989"/>
    </source>
</evidence>
<gene>
    <name evidence="6" type="ORF">KLLA0_C09416g</name>
</gene>
<dbReference type="PaxDb" id="284590-Q6CTX1"/>
<evidence type="ECO:0000256" key="1">
    <source>
        <dbReference type="ARBA" id="ARBA00004141"/>
    </source>
</evidence>
<dbReference type="InParanoid" id="Q6CTX1"/>
<accession>Q6CTX1</accession>
<evidence type="ECO:0000313" key="7">
    <source>
        <dbReference type="Proteomes" id="UP000000598"/>
    </source>
</evidence>
<dbReference type="InterPro" id="IPR004776">
    <property type="entry name" value="Mem_transp_PIN-like"/>
</dbReference>
<evidence type="ECO:0000256" key="4">
    <source>
        <dbReference type="ARBA" id="ARBA00023136"/>
    </source>
</evidence>
<dbReference type="AlphaFoldDB" id="Q6CTX1"/>
<dbReference type="HOGENOM" id="CLU_026460_2_0_1"/>
<keyword evidence="4 5" id="KW-0472">Membrane</keyword>
<dbReference type="GeneID" id="2892254"/>
<feature type="transmembrane region" description="Helical" evidence="5">
    <location>
        <begin position="336"/>
        <end position="356"/>
    </location>
</feature>
<dbReference type="Proteomes" id="UP000000598">
    <property type="component" value="Chromosome C"/>
</dbReference>
<feature type="transmembrane region" description="Helical" evidence="5">
    <location>
        <begin position="76"/>
        <end position="96"/>
    </location>
</feature>
<dbReference type="KEGG" id="kla:KLLA0_C09416g"/>
<feature type="transmembrane region" description="Helical" evidence="5">
    <location>
        <begin position="305"/>
        <end position="329"/>
    </location>
</feature>
<dbReference type="eggNOG" id="KOG2722">
    <property type="taxonomic scope" value="Eukaryota"/>
</dbReference>
<comment type="subcellular location">
    <subcellularLocation>
        <location evidence="1">Membrane</location>
        <topology evidence="1">Multi-pass membrane protein</topology>
    </subcellularLocation>
</comment>
<organism evidence="6 7">
    <name type="scientific">Kluyveromyces lactis (strain ATCC 8585 / CBS 2359 / DSM 70799 / NBRC 1267 / NRRL Y-1140 / WM37)</name>
    <name type="common">Yeast</name>
    <name type="synonym">Candida sphaerica</name>
    <dbReference type="NCBI Taxonomy" id="284590"/>
    <lineage>
        <taxon>Eukaryota</taxon>
        <taxon>Fungi</taxon>
        <taxon>Dikarya</taxon>
        <taxon>Ascomycota</taxon>
        <taxon>Saccharomycotina</taxon>
        <taxon>Saccharomycetes</taxon>
        <taxon>Saccharomycetales</taxon>
        <taxon>Saccharomycetaceae</taxon>
        <taxon>Kluyveromyces</taxon>
    </lineage>
</organism>
<feature type="transmembrane region" description="Helical" evidence="5">
    <location>
        <begin position="376"/>
        <end position="399"/>
    </location>
</feature>
<dbReference type="PANTHER" id="PTHR31794">
    <property type="entry name" value="AUXIN EFFLUX TRANSPORTER FAMILY PROTEIN (EUROFUNG)"/>
    <property type="match status" value="1"/>
</dbReference>
<evidence type="ECO:0000256" key="5">
    <source>
        <dbReference type="SAM" id="Phobius"/>
    </source>
</evidence>
<dbReference type="OMA" id="WSWGYHI"/>
<protein>
    <submittedName>
        <fullName evidence="6">KLLA0C09416p</fullName>
    </submittedName>
</protein>
<dbReference type="GO" id="GO:0005783">
    <property type="term" value="C:endoplasmic reticulum"/>
    <property type="evidence" value="ECO:0007669"/>
    <property type="project" value="TreeGrafter"/>
</dbReference>
<keyword evidence="3 5" id="KW-1133">Transmembrane helix</keyword>
<dbReference type="GO" id="GO:0016020">
    <property type="term" value="C:membrane"/>
    <property type="evidence" value="ECO:0007669"/>
    <property type="project" value="UniProtKB-SubCell"/>
</dbReference>
<sequence length="404" mass="45140">MMEVTARHISFLQLSWTTFQSVLIVFIIAVSGFLSAYAGILPKEGQKIVSMLNVSLLTPCLIFSKLARSLSFGTLIQLYVVPIFYTALVSTSYFSASLVSKILKLDGDETNFVIGTSVFPNSNSLPVSLMMSLAYSLPQLKWPELPNDSGDNIASRGVLYLIIFQQIDQTLRWSWGLNKLLRWSTEIELSIEDTMEQNADRLLTRGSEDEANNLTKVGSKLRYHWNNLLSCMNGPLYSIMFSILVASIRPLQEQLFESNGFLKNTLTSAIDQMADVSIPLILVVLGANLCPSSTTPLGTHNRKRIVLASIISRMILPALILLPLLAFTVKKLRKSILTDPVFILVSFLLTASPPAIQLTQLTQLNEFFEFEIVNVLFWTYVVMTLPVTILMVTIALRVMDWASQ</sequence>
<dbReference type="PANTHER" id="PTHR31794:SF2">
    <property type="entry name" value="AUXIN EFFLUX TRANSPORTER FAMILY PROTEIN (EUROFUNG)"/>
    <property type="match status" value="1"/>
</dbReference>
<keyword evidence="7" id="KW-1185">Reference proteome</keyword>
<evidence type="ECO:0000313" key="6">
    <source>
        <dbReference type="EMBL" id="CAH01469.1"/>
    </source>
</evidence>
<feature type="transmembrane region" description="Helical" evidence="5">
    <location>
        <begin position="228"/>
        <end position="248"/>
    </location>
</feature>
<proteinExistence type="predicted"/>
<reference evidence="6 7" key="1">
    <citation type="journal article" date="2004" name="Nature">
        <title>Genome evolution in yeasts.</title>
        <authorList>
            <consortium name="Genolevures"/>
            <person name="Dujon B."/>
            <person name="Sherman D."/>
            <person name="Fischer G."/>
            <person name="Durrens P."/>
            <person name="Casaregola S."/>
            <person name="Lafontaine I."/>
            <person name="de Montigny J."/>
            <person name="Marck C."/>
            <person name="Neuveglise C."/>
            <person name="Talla E."/>
            <person name="Goffard N."/>
            <person name="Frangeul L."/>
            <person name="Aigle M."/>
            <person name="Anthouard V."/>
            <person name="Babour A."/>
            <person name="Barbe V."/>
            <person name="Barnay S."/>
            <person name="Blanchin S."/>
            <person name="Beckerich J.M."/>
            <person name="Beyne E."/>
            <person name="Bleykasten C."/>
            <person name="Boisrame A."/>
            <person name="Boyer J."/>
            <person name="Cattolico L."/>
            <person name="Confanioleri F."/>
            <person name="de Daruvar A."/>
            <person name="Despons L."/>
            <person name="Fabre E."/>
            <person name="Fairhead C."/>
            <person name="Ferry-Dumazet H."/>
            <person name="Groppi A."/>
            <person name="Hantraye F."/>
            <person name="Hennequin C."/>
            <person name="Jauniaux N."/>
            <person name="Joyet P."/>
            <person name="Kachouri R."/>
            <person name="Kerrest A."/>
            <person name="Koszul R."/>
            <person name="Lemaire M."/>
            <person name="Lesur I."/>
            <person name="Ma L."/>
            <person name="Muller H."/>
            <person name="Nicaud J.M."/>
            <person name="Nikolski M."/>
            <person name="Oztas S."/>
            <person name="Ozier-Kalogeropoulos O."/>
            <person name="Pellenz S."/>
            <person name="Potier S."/>
            <person name="Richard G.F."/>
            <person name="Straub M.L."/>
            <person name="Suleau A."/>
            <person name="Swennene D."/>
            <person name="Tekaia F."/>
            <person name="Wesolowski-Louvel M."/>
            <person name="Westhof E."/>
            <person name="Wirth B."/>
            <person name="Zeniou-Meyer M."/>
            <person name="Zivanovic I."/>
            <person name="Bolotin-Fukuhara M."/>
            <person name="Thierry A."/>
            <person name="Bouchier C."/>
            <person name="Caudron B."/>
            <person name="Scarpelli C."/>
            <person name="Gaillardin C."/>
            <person name="Weissenbach J."/>
            <person name="Wincker P."/>
            <person name="Souciet J.L."/>
        </authorList>
    </citation>
    <scope>NUCLEOTIDE SEQUENCE [LARGE SCALE GENOMIC DNA]</scope>
    <source>
        <strain evidence="7">ATCC 8585 / CBS 2359 / DSM 70799 / NBRC 1267 / NRRL Y-1140 / WM37</strain>
    </source>
</reference>
<evidence type="ECO:0000256" key="2">
    <source>
        <dbReference type="ARBA" id="ARBA00022692"/>
    </source>
</evidence>
<dbReference type="Pfam" id="PF03547">
    <property type="entry name" value="Mem_trans"/>
    <property type="match status" value="1"/>
</dbReference>
<keyword evidence="2 5" id="KW-0812">Transmembrane</keyword>
<feature type="transmembrane region" description="Helical" evidence="5">
    <location>
        <begin position="20"/>
        <end position="41"/>
    </location>
</feature>
<dbReference type="EMBL" id="CR382123">
    <property type="protein sequence ID" value="CAH01469.1"/>
    <property type="molecule type" value="Genomic_DNA"/>
</dbReference>
<dbReference type="GO" id="GO:0055085">
    <property type="term" value="P:transmembrane transport"/>
    <property type="evidence" value="ECO:0007669"/>
    <property type="project" value="InterPro"/>
</dbReference>
<name>Q6CTX1_KLULA</name>